<dbReference type="AlphaFoldDB" id="A0A8N4ESP3"/>
<evidence type="ECO:0000313" key="2">
    <source>
        <dbReference type="RefSeq" id="XP_029118225.1"/>
    </source>
</evidence>
<dbReference type="PANTHER" id="PTHR32448">
    <property type="entry name" value="OS08G0158400 PROTEIN"/>
    <property type="match status" value="1"/>
</dbReference>
<dbReference type="OrthoDB" id="407275at2759"/>
<name>A0A8N4ESP3_ELAGV</name>
<evidence type="ECO:0000313" key="1">
    <source>
        <dbReference type="Proteomes" id="UP000504607"/>
    </source>
</evidence>
<protein>
    <submittedName>
        <fullName evidence="2">Berberine bridge enzyme-like 15</fullName>
    </submittedName>
</protein>
<dbReference type="Gene3D" id="3.40.462.20">
    <property type="match status" value="1"/>
</dbReference>
<reference evidence="2" key="1">
    <citation type="submission" date="2025-08" db="UniProtKB">
        <authorList>
            <consortium name="RefSeq"/>
        </authorList>
    </citation>
    <scope>IDENTIFICATION</scope>
</reference>
<dbReference type="Proteomes" id="UP000504607">
    <property type="component" value="Chromosome 1"/>
</dbReference>
<accession>A0A8N4ESP3</accession>
<gene>
    <name evidence="2" type="primary">LOC105033354</name>
</gene>
<dbReference type="RefSeq" id="XP_029118225.1">
    <property type="nucleotide sequence ID" value="XM_029262392.1"/>
</dbReference>
<proteinExistence type="predicted"/>
<organism evidence="1 2">
    <name type="scientific">Elaeis guineensis var. tenera</name>
    <name type="common">Oil palm</name>
    <dbReference type="NCBI Taxonomy" id="51953"/>
    <lineage>
        <taxon>Eukaryota</taxon>
        <taxon>Viridiplantae</taxon>
        <taxon>Streptophyta</taxon>
        <taxon>Embryophyta</taxon>
        <taxon>Tracheophyta</taxon>
        <taxon>Spermatophyta</taxon>
        <taxon>Magnoliopsida</taxon>
        <taxon>Liliopsida</taxon>
        <taxon>Arecaceae</taxon>
        <taxon>Arecoideae</taxon>
        <taxon>Cocoseae</taxon>
        <taxon>Elaeidinae</taxon>
        <taxon>Elaeis</taxon>
    </lineage>
</organism>
<keyword evidence="1" id="KW-1185">Reference proteome</keyword>
<sequence length="239" mass="27125">MAKNSPIALAQNAKALSTQESACFWGPSSPAFTSNRDNSTACLLDCEIPQRQTASLQMEALGELEFRKVRKTLGKGATKLVERWQEVAPKFDDNLFIRILVNPIGKKEQGNRTIQASFESLFLGGREELLSILDKSFPELGVPYANSTFKIKSDFMKEPIPAEGLKKIWKFLLEAVDDPLLMILDPLKGRMDELEETALPFPRRKGNLYNIQHHLNWPGNEDSQKHLDWMKNLYDFMAP</sequence>